<sequence length="290" mass="32218">MVENTSKIAFLSVISNSLVVLLKIAVGILTGSVAILSEAIHSFLDLIAAFIAFISVRISKKPADSGHPYGHGKVENISGTIETILIFAAGIWMIYECVQKLVNPEPVHLPVLGIIVMLAGAAVNFIVSKMVGKEAEKVNSVAMKSNALHLLTDVYTSLGVAISLLFVALTEWYILDPVIGLVLAVYIMFEAFKLMKEAFPPLIDTRLSGEEEETILKIITSFKREYIEIHDFRTRRSGPQEYIDFHLVVSSHFTIEEVHGLCDRIEKEITNEFKNAQVLIHPEPESERKK</sequence>
<keyword evidence="3" id="KW-0813">Transport</keyword>
<dbReference type="FunFam" id="1.20.1510.10:FF:000006">
    <property type="entry name" value="Divalent cation efflux transporter"/>
    <property type="match status" value="1"/>
</dbReference>
<dbReference type="InterPro" id="IPR058533">
    <property type="entry name" value="Cation_efflux_TM"/>
</dbReference>
<keyword evidence="4" id="KW-1003">Cell membrane</keyword>
<dbReference type="InterPro" id="IPR036837">
    <property type="entry name" value="Cation_efflux_CTD_sf"/>
</dbReference>
<dbReference type="Gene3D" id="1.20.1510.10">
    <property type="entry name" value="Cation efflux protein transmembrane domain"/>
    <property type="match status" value="1"/>
</dbReference>
<dbReference type="InterPro" id="IPR027469">
    <property type="entry name" value="Cation_efflux_TMD_sf"/>
</dbReference>
<dbReference type="InterPro" id="IPR027470">
    <property type="entry name" value="Cation_efflux_CTD"/>
</dbReference>
<dbReference type="GO" id="GO:0015093">
    <property type="term" value="F:ferrous iron transmembrane transporter activity"/>
    <property type="evidence" value="ECO:0007669"/>
    <property type="project" value="TreeGrafter"/>
</dbReference>
<dbReference type="Gene3D" id="3.30.70.1350">
    <property type="entry name" value="Cation efflux protein, cytoplasmic domain"/>
    <property type="match status" value="1"/>
</dbReference>
<evidence type="ECO:0000256" key="5">
    <source>
        <dbReference type="ARBA" id="ARBA00022692"/>
    </source>
</evidence>
<name>A0A150F3E0_9BACI</name>
<feature type="transmembrane region" description="Helical" evidence="8">
    <location>
        <begin position="107"/>
        <end position="127"/>
    </location>
</feature>
<comment type="similarity">
    <text evidence="2">Belongs to the cation diffusion facilitator (CDF) transporter (TC 2.A.4) family.</text>
</comment>
<keyword evidence="5 8" id="KW-0812">Transmembrane</keyword>
<keyword evidence="12" id="KW-1185">Reference proteome</keyword>
<evidence type="ECO:0000256" key="4">
    <source>
        <dbReference type="ARBA" id="ARBA00022475"/>
    </source>
</evidence>
<feature type="transmembrane region" description="Helical" evidence="8">
    <location>
        <begin position="39"/>
        <end position="56"/>
    </location>
</feature>
<reference evidence="12" key="1">
    <citation type="submission" date="2016-02" db="EMBL/GenBank/DDBJ databases">
        <authorList>
            <person name="Dunlap C."/>
        </authorList>
    </citation>
    <scope>NUCLEOTIDE SEQUENCE [LARGE SCALE GENOMIC DNA]</scope>
    <source>
        <strain evidence="12">NRRL B-41092</strain>
    </source>
</reference>
<dbReference type="Pfam" id="PF16916">
    <property type="entry name" value="ZT_dimer"/>
    <property type="match status" value="1"/>
</dbReference>
<gene>
    <name evidence="11" type="ORF">AXI58_04205</name>
</gene>
<comment type="subcellular location">
    <subcellularLocation>
        <location evidence="1">Cell membrane</location>
        <topology evidence="1">Multi-pass membrane protein</topology>
    </subcellularLocation>
</comment>
<dbReference type="PANTHER" id="PTHR43840">
    <property type="entry name" value="MITOCHONDRIAL METAL TRANSPORTER 1-RELATED"/>
    <property type="match status" value="1"/>
</dbReference>
<evidence type="ECO:0000256" key="8">
    <source>
        <dbReference type="SAM" id="Phobius"/>
    </source>
</evidence>
<feature type="transmembrane region" description="Helical" evidence="8">
    <location>
        <begin position="77"/>
        <end position="95"/>
    </location>
</feature>
<proteinExistence type="inferred from homology"/>
<dbReference type="GO" id="GO:0015086">
    <property type="term" value="F:cadmium ion transmembrane transporter activity"/>
    <property type="evidence" value="ECO:0007669"/>
    <property type="project" value="TreeGrafter"/>
</dbReference>
<evidence type="ECO:0000313" key="11">
    <source>
        <dbReference type="EMBL" id="KXZ13717.1"/>
    </source>
</evidence>
<dbReference type="InterPro" id="IPR050291">
    <property type="entry name" value="CDF_Transporter"/>
</dbReference>
<dbReference type="Proteomes" id="UP000075430">
    <property type="component" value="Unassembled WGS sequence"/>
</dbReference>
<dbReference type="PANTHER" id="PTHR43840:SF15">
    <property type="entry name" value="MITOCHONDRIAL METAL TRANSPORTER 1-RELATED"/>
    <property type="match status" value="1"/>
</dbReference>
<evidence type="ECO:0000256" key="7">
    <source>
        <dbReference type="ARBA" id="ARBA00023136"/>
    </source>
</evidence>
<dbReference type="AlphaFoldDB" id="A0A150F3E0"/>
<evidence type="ECO:0000313" key="12">
    <source>
        <dbReference type="Proteomes" id="UP000075430"/>
    </source>
</evidence>
<evidence type="ECO:0000256" key="1">
    <source>
        <dbReference type="ARBA" id="ARBA00004651"/>
    </source>
</evidence>
<dbReference type="OrthoDB" id="9806522at2"/>
<dbReference type="NCBIfam" id="TIGR01297">
    <property type="entry name" value="CDF"/>
    <property type="match status" value="1"/>
</dbReference>
<evidence type="ECO:0000256" key="6">
    <source>
        <dbReference type="ARBA" id="ARBA00022989"/>
    </source>
</evidence>
<evidence type="ECO:0000259" key="10">
    <source>
        <dbReference type="Pfam" id="PF16916"/>
    </source>
</evidence>
<feature type="domain" description="Cation efflux protein transmembrane" evidence="9">
    <location>
        <begin position="10"/>
        <end position="202"/>
    </location>
</feature>
<dbReference type="STRING" id="1793963.AXI58_04205"/>
<accession>A0A150F3E0</accession>
<feature type="transmembrane region" description="Helical" evidence="8">
    <location>
        <begin position="9"/>
        <end position="33"/>
    </location>
</feature>
<dbReference type="RefSeq" id="WP_061523118.1">
    <property type="nucleotide sequence ID" value="NZ_JANBMN010000013.1"/>
</dbReference>
<feature type="transmembrane region" description="Helical" evidence="8">
    <location>
        <begin position="172"/>
        <end position="189"/>
    </location>
</feature>
<feature type="domain" description="Cation efflux protein cytoplasmic" evidence="10">
    <location>
        <begin position="207"/>
        <end position="285"/>
    </location>
</feature>
<dbReference type="GO" id="GO:0006882">
    <property type="term" value="P:intracellular zinc ion homeostasis"/>
    <property type="evidence" value="ECO:0007669"/>
    <property type="project" value="TreeGrafter"/>
</dbReference>
<dbReference type="SUPFAM" id="SSF161111">
    <property type="entry name" value="Cation efflux protein transmembrane domain-like"/>
    <property type="match status" value="1"/>
</dbReference>
<evidence type="ECO:0000256" key="3">
    <source>
        <dbReference type="ARBA" id="ARBA00022448"/>
    </source>
</evidence>
<protein>
    <submittedName>
        <fullName evidence="11">Cation transporter</fullName>
    </submittedName>
</protein>
<dbReference type="GO" id="GO:0005886">
    <property type="term" value="C:plasma membrane"/>
    <property type="evidence" value="ECO:0007669"/>
    <property type="project" value="UniProtKB-SubCell"/>
</dbReference>
<dbReference type="InterPro" id="IPR002524">
    <property type="entry name" value="Cation_efflux"/>
</dbReference>
<evidence type="ECO:0000256" key="2">
    <source>
        <dbReference type="ARBA" id="ARBA00008114"/>
    </source>
</evidence>
<dbReference type="Pfam" id="PF01545">
    <property type="entry name" value="Cation_efflux"/>
    <property type="match status" value="1"/>
</dbReference>
<keyword evidence="6 8" id="KW-1133">Transmembrane helix</keyword>
<feature type="transmembrane region" description="Helical" evidence="8">
    <location>
        <begin position="147"/>
        <end position="166"/>
    </location>
</feature>
<organism evidence="11 12">
    <name type="scientific">Bacillus nakamurai</name>
    <dbReference type="NCBI Taxonomy" id="1793963"/>
    <lineage>
        <taxon>Bacteria</taxon>
        <taxon>Bacillati</taxon>
        <taxon>Bacillota</taxon>
        <taxon>Bacilli</taxon>
        <taxon>Bacillales</taxon>
        <taxon>Bacillaceae</taxon>
        <taxon>Bacillus</taxon>
    </lineage>
</organism>
<comment type="caution">
    <text evidence="11">The sequence shown here is derived from an EMBL/GenBank/DDBJ whole genome shotgun (WGS) entry which is preliminary data.</text>
</comment>
<dbReference type="FunFam" id="3.30.70.1350:FF:000002">
    <property type="entry name" value="Ferrous-iron efflux pump FieF"/>
    <property type="match status" value="1"/>
</dbReference>
<evidence type="ECO:0000259" key="9">
    <source>
        <dbReference type="Pfam" id="PF01545"/>
    </source>
</evidence>
<dbReference type="GO" id="GO:0015341">
    <property type="term" value="F:zinc efflux antiporter activity"/>
    <property type="evidence" value="ECO:0007669"/>
    <property type="project" value="TreeGrafter"/>
</dbReference>
<dbReference type="EMBL" id="LSBA01000037">
    <property type="protein sequence ID" value="KXZ13717.1"/>
    <property type="molecule type" value="Genomic_DNA"/>
</dbReference>
<dbReference type="SUPFAM" id="SSF160240">
    <property type="entry name" value="Cation efflux protein cytoplasmic domain-like"/>
    <property type="match status" value="1"/>
</dbReference>
<keyword evidence="7 8" id="KW-0472">Membrane</keyword>